<keyword evidence="1" id="KW-0134">Cell wall</keyword>
<evidence type="ECO:0000256" key="7">
    <source>
        <dbReference type="SAM" id="SignalP"/>
    </source>
</evidence>
<dbReference type="InterPro" id="IPR013552">
    <property type="entry name" value="Thioester_dom"/>
</dbReference>
<proteinExistence type="predicted"/>
<dbReference type="InterPro" id="IPR023849">
    <property type="entry name" value="TQXA_dom"/>
</dbReference>
<dbReference type="Proteomes" id="UP001330812">
    <property type="component" value="Chromosome"/>
</dbReference>
<dbReference type="NCBIfam" id="TIGR01167">
    <property type="entry name" value="LPXTG_anchor"/>
    <property type="match status" value="1"/>
</dbReference>
<keyword evidence="6" id="KW-0812">Transmembrane</keyword>
<feature type="signal peptide" evidence="7">
    <location>
        <begin position="1"/>
        <end position="30"/>
    </location>
</feature>
<keyword evidence="2" id="KW-0964">Secreted</keyword>
<evidence type="ECO:0000256" key="4">
    <source>
        <dbReference type="ARBA" id="ARBA00023088"/>
    </source>
</evidence>
<keyword evidence="4" id="KW-0572">Peptidoglycan-anchor</keyword>
<evidence type="ECO:0000313" key="10">
    <source>
        <dbReference type="Proteomes" id="UP001330812"/>
    </source>
</evidence>
<keyword evidence="6" id="KW-0472">Membrane</keyword>
<dbReference type="Gene3D" id="1.10.150.480">
    <property type="match status" value="1"/>
</dbReference>
<feature type="domain" description="Gram-positive cocci surface proteins LPxTG" evidence="8">
    <location>
        <begin position="359"/>
        <end position="394"/>
    </location>
</feature>
<sequence>MQVRSGLVRGGIAAAAAAAALLLAAQGATADTGTKAEDGAARGRLVPNGGTSGLGVNLDKGNDTKHYYNTVLFDLKLSDGSSLKLYCVEIETNIDEQQDMLETPWDKYPNPDSPFTKNNAKINWVLHHGFPTEDLKGIEAELKGVTLHDGLSQAEAIAATQAAVWHFSDDENLNRDKPVQFGSADNGADVLAVYDYLIGADNVGIGQQPKPTLSITPASAKGEAGTKIGPFTISTTGDITDLTTKLPEGVKLVDADGKAVTESQVKDGAKLYLDVAKDAKAGSAELALEAVGHLDTGRLFVGENYAKHPAQSLIVAESQKVTVDTSASASWTEAGVTPPTTPAAPTTTPAAPAGGSAPLANTGVDASLPIGIGAALVLAGGAMLVLVRRRRSNA</sequence>
<dbReference type="PROSITE" id="PS50847">
    <property type="entry name" value="GRAM_POS_ANCHORING"/>
    <property type="match status" value="1"/>
</dbReference>
<keyword evidence="6" id="KW-1133">Transmembrane helix</keyword>
<feature type="region of interest" description="Disordered" evidence="5">
    <location>
        <begin position="329"/>
        <end position="356"/>
    </location>
</feature>
<evidence type="ECO:0000256" key="6">
    <source>
        <dbReference type="SAM" id="Phobius"/>
    </source>
</evidence>
<reference evidence="9 10" key="1">
    <citation type="journal article" date="2015" name="Int. J. Syst. Evol. Microbiol.">
        <title>Amycolatopsis rhabdoformis sp. nov., an actinomycete isolated from a tropical forest soil.</title>
        <authorList>
            <person name="Souza W.R."/>
            <person name="Silva R.E."/>
            <person name="Goodfellow M."/>
            <person name="Busarakam K."/>
            <person name="Figueiro F.S."/>
            <person name="Ferreira D."/>
            <person name="Rodrigues-Filho E."/>
            <person name="Moraes L.A.B."/>
            <person name="Zucchi T.D."/>
        </authorList>
    </citation>
    <scope>NUCLEOTIDE SEQUENCE [LARGE SCALE GENOMIC DNA]</scope>
    <source>
        <strain evidence="9 10">NCIMB 14900</strain>
    </source>
</reference>
<feature type="compositionally biased region" description="Low complexity" evidence="5">
    <location>
        <begin position="332"/>
        <end position="356"/>
    </location>
</feature>
<evidence type="ECO:0000256" key="3">
    <source>
        <dbReference type="ARBA" id="ARBA00022729"/>
    </source>
</evidence>
<dbReference type="Pfam" id="PF08341">
    <property type="entry name" value="TED"/>
    <property type="match status" value="1"/>
</dbReference>
<keyword evidence="3 7" id="KW-0732">Signal</keyword>
<organism evidence="9 10">
    <name type="scientific">Amycolatopsis rhabdoformis</name>
    <dbReference type="NCBI Taxonomy" id="1448059"/>
    <lineage>
        <taxon>Bacteria</taxon>
        <taxon>Bacillati</taxon>
        <taxon>Actinomycetota</taxon>
        <taxon>Actinomycetes</taxon>
        <taxon>Pseudonocardiales</taxon>
        <taxon>Pseudonocardiaceae</taxon>
        <taxon>Amycolatopsis</taxon>
    </lineage>
</organism>
<feature type="chain" id="PRO_5045820402" evidence="7">
    <location>
        <begin position="31"/>
        <end position="394"/>
    </location>
</feature>
<evidence type="ECO:0000313" key="9">
    <source>
        <dbReference type="EMBL" id="WSE27125.1"/>
    </source>
</evidence>
<name>A0ABZ1HYU8_9PSEU</name>
<dbReference type="InterPro" id="IPR019931">
    <property type="entry name" value="LPXTG_anchor"/>
</dbReference>
<dbReference type="RefSeq" id="WP_326566135.1">
    <property type="nucleotide sequence ID" value="NZ_CP142149.1"/>
</dbReference>
<accession>A0ABZ1HYU8</accession>
<dbReference type="EMBL" id="CP142149">
    <property type="protein sequence ID" value="WSE27125.1"/>
    <property type="molecule type" value="Genomic_DNA"/>
</dbReference>
<dbReference type="NCBIfam" id="TIGR03934">
    <property type="entry name" value="TQXA_dom"/>
    <property type="match status" value="1"/>
</dbReference>
<protein>
    <submittedName>
        <fullName evidence="9">Thioester domain-containing protein</fullName>
    </submittedName>
</protein>
<evidence type="ECO:0000256" key="1">
    <source>
        <dbReference type="ARBA" id="ARBA00022512"/>
    </source>
</evidence>
<evidence type="ECO:0000259" key="8">
    <source>
        <dbReference type="PROSITE" id="PS50847"/>
    </source>
</evidence>
<gene>
    <name evidence="9" type="ORF">VSH64_30195</name>
</gene>
<evidence type="ECO:0000256" key="2">
    <source>
        <dbReference type="ARBA" id="ARBA00022525"/>
    </source>
</evidence>
<keyword evidence="10" id="KW-1185">Reference proteome</keyword>
<evidence type="ECO:0000256" key="5">
    <source>
        <dbReference type="SAM" id="MobiDB-lite"/>
    </source>
</evidence>
<feature type="transmembrane region" description="Helical" evidence="6">
    <location>
        <begin position="366"/>
        <end position="387"/>
    </location>
</feature>